<dbReference type="RefSeq" id="WP_185008172.1">
    <property type="nucleotide sequence ID" value="NZ_BAAAUI010000012.1"/>
</dbReference>
<comment type="caution">
    <text evidence="1">The sequence shown here is derived from an EMBL/GenBank/DDBJ whole genome shotgun (WGS) entry which is preliminary data.</text>
</comment>
<evidence type="ECO:0000313" key="2">
    <source>
        <dbReference type="Proteomes" id="UP000533598"/>
    </source>
</evidence>
<dbReference type="EMBL" id="JACHMH010000001">
    <property type="protein sequence ID" value="MBB4681530.1"/>
    <property type="molecule type" value="Genomic_DNA"/>
</dbReference>
<evidence type="ECO:0000313" key="1">
    <source>
        <dbReference type="EMBL" id="MBB4681530.1"/>
    </source>
</evidence>
<gene>
    <name evidence="1" type="ORF">HNR67_007648</name>
</gene>
<keyword evidence="2" id="KW-1185">Reference proteome</keyword>
<dbReference type="SUPFAM" id="SSF53335">
    <property type="entry name" value="S-adenosyl-L-methionine-dependent methyltransferases"/>
    <property type="match status" value="1"/>
</dbReference>
<dbReference type="Proteomes" id="UP000533598">
    <property type="component" value="Unassembled WGS sequence"/>
</dbReference>
<sequence length="237" mass="26447">MTKTPRDAARPPVRAHLNYLALAGQLDGLSTQEVFAHIFRSNMWGCPDSVSGDGSALTETAVLRAELPKLLRRFGVRSLLDIPCGDFGWLATCELGLETYLGADIVEELIAANLAKYFRHGGNRRFYTLDLTRDPLPRTDAVLCRDCLVHLSFAHIWDALDNLRRSGSRYLLATTFLELERNTDIATGDWRPLNLQRPPFNLPDPVAVLVENCTEEDGAFADKALGLWEIESLPVRP</sequence>
<accession>A0A7W7FXX9</accession>
<protein>
    <recommendedName>
        <fullName evidence="3">Class I SAM-dependent methyltransferase</fullName>
    </recommendedName>
</protein>
<proteinExistence type="predicted"/>
<dbReference type="AlphaFoldDB" id="A0A7W7FXX9"/>
<evidence type="ECO:0008006" key="3">
    <source>
        <dbReference type="Google" id="ProtNLM"/>
    </source>
</evidence>
<dbReference type="InterPro" id="IPR029063">
    <property type="entry name" value="SAM-dependent_MTases_sf"/>
</dbReference>
<dbReference type="Gene3D" id="3.40.50.150">
    <property type="entry name" value="Vaccinia Virus protein VP39"/>
    <property type="match status" value="1"/>
</dbReference>
<name>A0A7W7FXX9_9PSEU</name>
<reference evidence="1 2" key="1">
    <citation type="submission" date="2020-08" db="EMBL/GenBank/DDBJ databases">
        <title>Sequencing the genomes of 1000 actinobacteria strains.</title>
        <authorList>
            <person name="Klenk H.-P."/>
        </authorList>
    </citation>
    <scope>NUCLEOTIDE SEQUENCE [LARGE SCALE GENOMIC DNA]</scope>
    <source>
        <strain evidence="1 2">DSM 44230</strain>
    </source>
</reference>
<organism evidence="1 2">
    <name type="scientific">Crossiella cryophila</name>
    <dbReference type="NCBI Taxonomy" id="43355"/>
    <lineage>
        <taxon>Bacteria</taxon>
        <taxon>Bacillati</taxon>
        <taxon>Actinomycetota</taxon>
        <taxon>Actinomycetes</taxon>
        <taxon>Pseudonocardiales</taxon>
        <taxon>Pseudonocardiaceae</taxon>
        <taxon>Crossiella</taxon>
    </lineage>
</organism>